<dbReference type="Proteomes" id="UP001311232">
    <property type="component" value="Unassembled WGS sequence"/>
</dbReference>
<evidence type="ECO:0000256" key="1">
    <source>
        <dbReference type="SAM" id="MobiDB-lite"/>
    </source>
</evidence>
<gene>
    <name evidence="2" type="ORF">CRENBAI_012333</name>
</gene>
<accession>A0AAV9S6F0</accession>
<feature type="region of interest" description="Disordered" evidence="1">
    <location>
        <begin position="44"/>
        <end position="72"/>
    </location>
</feature>
<keyword evidence="3" id="KW-1185">Reference proteome</keyword>
<comment type="caution">
    <text evidence="2">The sequence shown here is derived from an EMBL/GenBank/DDBJ whole genome shotgun (WGS) entry which is preliminary data.</text>
</comment>
<name>A0AAV9S6F0_9TELE</name>
<dbReference type="EMBL" id="JAHHUM010000868">
    <property type="protein sequence ID" value="KAK5616926.1"/>
    <property type="molecule type" value="Genomic_DNA"/>
</dbReference>
<organism evidence="2 3">
    <name type="scientific">Crenichthys baileyi</name>
    <name type="common">White River springfish</name>
    <dbReference type="NCBI Taxonomy" id="28760"/>
    <lineage>
        <taxon>Eukaryota</taxon>
        <taxon>Metazoa</taxon>
        <taxon>Chordata</taxon>
        <taxon>Craniata</taxon>
        <taxon>Vertebrata</taxon>
        <taxon>Euteleostomi</taxon>
        <taxon>Actinopterygii</taxon>
        <taxon>Neopterygii</taxon>
        <taxon>Teleostei</taxon>
        <taxon>Neoteleostei</taxon>
        <taxon>Acanthomorphata</taxon>
        <taxon>Ovalentaria</taxon>
        <taxon>Atherinomorphae</taxon>
        <taxon>Cyprinodontiformes</taxon>
        <taxon>Goodeidae</taxon>
        <taxon>Crenichthys</taxon>
    </lineage>
</organism>
<sequence>MCADSNASAHCKTTQSDFSLLELSLHPVPPLLLQLHPILCPSRVSPDPSSQWHNTAKYRSKEGYSPNFNNLD</sequence>
<reference evidence="2 3" key="1">
    <citation type="submission" date="2021-06" db="EMBL/GenBank/DDBJ databases">
        <authorList>
            <person name="Palmer J.M."/>
        </authorList>
    </citation>
    <scope>NUCLEOTIDE SEQUENCE [LARGE SCALE GENOMIC DNA]</scope>
    <source>
        <strain evidence="2 3">MEX-2019</strain>
        <tissue evidence="2">Muscle</tissue>
    </source>
</reference>
<proteinExistence type="predicted"/>
<protein>
    <submittedName>
        <fullName evidence="2">Uncharacterized protein</fullName>
    </submittedName>
</protein>
<dbReference type="AlphaFoldDB" id="A0AAV9S6F0"/>
<evidence type="ECO:0000313" key="3">
    <source>
        <dbReference type="Proteomes" id="UP001311232"/>
    </source>
</evidence>
<evidence type="ECO:0000313" key="2">
    <source>
        <dbReference type="EMBL" id="KAK5616926.1"/>
    </source>
</evidence>